<accession>A0A1Q5TCK8</accession>
<organism evidence="1 2">
    <name type="scientific">Penicillium subrubescens</name>
    <dbReference type="NCBI Taxonomy" id="1316194"/>
    <lineage>
        <taxon>Eukaryota</taxon>
        <taxon>Fungi</taxon>
        <taxon>Dikarya</taxon>
        <taxon>Ascomycota</taxon>
        <taxon>Pezizomycotina</taxon>
        <taxon>Eurotiomycetes</taxon>
        <taxon>Eurotiomycetidae</taxon>
        <taxon>Eurotiales</taxon>
        <taxon>Aspergillaceae</taxon>
        <taxon>Penicillium</taxon>
    </lineage>
</organism>
<proteinExistence type="predicted"/>
<evidence type="ECO:0000313" key="1">
    <source>
        <dbReference type="EMBL" id="OKO97972.1"/>
    </source>
</evidence>
<dbReference type="Proteomes" id="UP000186955">
    <property type="component" value="Unassembled WGS sequence"/>
</dbReference>
<comment type="caution">
    <text evidence="1">The sequence shown here is derived from an EMBL/GenBank/DDBJ whole genome shotgun (WGS) entry which is preliminary data.</text>
</comment>
<dbReference type="EMBL" id="MNBE01000682">
    <property type="protein sequence ID" value="OKO97972.1"/>
    <property type="molecule type" value="Genomic_DNA"/>
</dbReference>
<gene>
    <name evidence="1" type="ORF">PENSUB_9552</name>
</gene>
<keyword evidence="2" id="KW-1185">Reference proteome</keyword>
<reference evidence="1 2" key="1">
    <citation type="submission" date="2016-10" db="EMBL/GenBank/DDBJ databases">
        <title>Genome sequence of the ascomycete fungus Penicillium subrubescens.</title>
        <authorList>
            <person name="De Vries R.P."/>
            <person name="Peng M."/>
            <person name="Dilokpimol A."/>
            <person name="Hilden K."/>
            <person name="Makela M.R."/>
            <person name="Grigoriev I."/>
            <person name="Riley R."/>
            <person name="Granchi Z."/>
        </authorList>
    </citation>
    <scope>NUCLEOTIDE SEQUENCE [LARGE SCALE GENOMIC DNA]</scope>
    <source>
        <strain evidence="1 2">CBS 132785</strain>
    </source>
</reference>
<sequence length="158" mass="17901">MLVDVAKRTDFDQSFPRFEAAEERRIRDVDLDVRFIDNHPARIPFVVKLSHPLFVAAASQSKVITSKRVVVYNDRLCISAASLVIPVRQTLIGVFTVIRTFSFREIVDRPSRHTLDARGAKATDKDIIREFLTFGPISLPEGRRAESQSPNVLPPLCR</sequence>
<evidence type="ECO:0000313" key="2">
    <source>
        <dbReference type="Proteomes" id="UP000186955"/>
    </source>
</evidence>
<dbReference type="AlphaFoldDB" id="A0A1Q5TCK8"/>
<name>A0A1Q5TCK8_9EURO</name>
<protein>
    <submittedName>
        <fullName evidence="1">Uncharacterized protein</fullName>
    </submittedName>
</protein>